<dbReference type="PANTHER" id="PTHR23150:SF35">
    <property type="entry name" value="BLL6746 PROTEIN"/>
    <property type="match status" value="1"/>
</dbReference>
<evidence type="ECO:0000313" key="4">
    <source>
        <dbReference type="EMBL" id="NEV63344.1"/>
    </source>
</evidence>
<proteinExistence type="predicted"/>
<feature type="chain" id="PRO_5026663322" evidence="2">
    <location>
        <begin position="35"/>
        <end position="364"/>
    </location>
</feature>
<evidence type="ECO:0000256" key="1">
    <source>
        <dbReference type="SAM" id="MobiDB-lite"/>
    </source>
</evidence>
<comment type="caution">
    <text evidence="4">The sequence shown here is derived from an EMBL/GenBank/DDBJ whole genome shotgun (WGS) entry which is preliminary data.</text>
</comment>
<dbReference type="RefSeq" id="WP_164453809.1">
    <property type="nucleotide sequence ID" value="NZ_JAAIJQ010000048.1"/>
</dbReference>
<keyword evidence="2" id="KW-0732">Signal</keyword>
<accession>A0A6M0K1Y0</accession>
<feature type="compositionally biased region" description="Basic and acidic residues" evidence="1">
    <location>
        <begin position="111"/>
        <end position="123"/>
    </location>
</feature>
<evidence type="ECO:0000259" key="3">
    <source>
        <dbReference type="Pfam" id="PF03781"/>
    </source>
</evidence>
<feature type="region of interest" description="Disordered" evidence="1">
    <location>
        <begin position="93"/>
        <end position="132"/>
    </location>
</feature>
<feature type="signal peptide" evidence="2">
    <location>
        <begin position="1"/>
        <end position="34"/>
    </location>
</feature>
<dbReference type="InterPro" id="IPR051043">
    <property type="entry name" value="Sulfatase_Mod_Factor_Kinase"/>
</dbReference>
<reference evidence="4 5" key="1">
    <citation type="submission" date="2020-02" db="EMBL/GenBank/DDBJ databases">
        <title>Genome sequences of Thiorhodococcus mannitoliphagus and Thiorhodococcus minor, purple sulfur photosynthetic bacteria in the gammaproteobacterial family, Chromatiaceae.</title>
        <authorList>
            <person name="Aviles F.A."/>
            <person name="Meyer T.E."/>
            <person name="Kyndt J.A."/>
        </authorList>
    </citation>
    <scope>NUCLEOTIDE SEQUENCE [LARGE SCALE GENOMIC DNA]</scope>
    <source>
        <strain evidence="4 5">DSM 11518</strain>
    </source>
</reference>
<dbReference type="EMBL" id="JAAIJQ010000048">
    <property type="protein sequence ID" value="NEV63344.1"/>
    <property type="molecule type" value="Genomic_DNA"/>
</dbReference>
<gene>
    <name evidence="4" type="ORF">G3446_15860</name>
</gene>
<dbReference type="SUPFAM" id="SSF56436">
    <property type="entry name" value="C-type lectin-like"/>
    <property type="match status" value="1"/>
</dbReference>
<dbReference type="GO" id="GO:0120147">
    <property type="term" value="F:formylglycine-generating oxidase activity"/>
    <property type="evidence" value="ECO:0007669"/>
    <property type="project" value="TreeGrafter"/>
</dbReference>
<protein>
    <submittedName>
        <fullName evidence="4">Formylglycine-generating enzyme family protein</fullName>
    </submittedName>
</protein>
<dbReference type="InterPro" id="IPR005532">
    <property type="entry name" value="SUMF_dom"/>
</dbReference>
<evidence type="ECO:0000313" key="5">
    <source>
        <dbReference type="Proteomes" id="UP000483379"/>
    </source>
</evidence>
<dbReference type="Gene3D" id="3.90.1580.10">
    <property type="entry name" value="paralog of FGE (formylglycine-generating enzyme)"/>
    <property type="match status" value="1"/>
</dbReference>
<keyword evidence="5" id="KW-1185">Reference proteome</keyword>
<name>A0A6M0K1Y0_9GAMM</name>
<dbReference type="InterPro" id="IPR042095">
    <property type="entry name" value="SUMF_sf"/>
</dbReference>
<dbReference type="PANTHER" id="PTHR23150">
    <property type="entry name" value="SULFATASE MODIFYING FACTOR 1, 2"/>
    <property type="match status" value="1"/>
</dbReference>
<dbReference type="InterPro" id="IPR016187">
    <property type="entry name" value="CTDL_fold"/>
</dbReference>
<organism evidence="4 5">
    <name type="scientific">Thiorhodococcus minor</name>
    <dbReference type="NCBI Taxonomy" id="57489"/>
    <lineage>
        <taxon>Bacteria</taxon>
        <taxon>Pseudomonadati</taxon>
        <taxon>Pseudomonadota</taxon>
        <taxon>Gammaproteobacteria</taxon>
        <taxon>Chromatiales</taxon>
        <taxon>Chromatiaceae</taxon>
        <taxon>Thiorhodococcus</taxon>
    </lineage>
</organism>
<feature type="domain" description="Sulfatase-modifying factor enzyme-like" evidence="3">
    <location>
        <begin position="137"/>
        <end position="361"/>
    </location>
</feature>
<dbReference type="Pfam" id="PF03781">
    <property type="entry name" value="FGE-sulfatase"/>
    <property type="match status" value="1"/>
</dbReference>
<sequence length="364" mass="40155">MKTHGDAVKRLHPIAVAALLLSVGLLSAPLSTTAQTPPATGEPGDVEFWEELAFWESIKDTSSPSELEAYLSAYPEGRFRRLAEIRLSVLRAGDAAGSEPAAPSTAQVQRGGRESRPGARKGPELGAGSRIQDCDSCPELVVVPAGDFTMGSDQGRPEERPPHPVELAKPFAIGVYEVTVEEWDACLREGACDLAPNSRTDATLPMSNVSWDDARQYLDWLSRKTGKEYRLPSEAEWEYAASGGTKTRFWWGEEVGENKASCDDCGSQWDGESPAPVGSFEPNPFGLYDIHGNLWEWTQDCVNRSYQGAPSDGTAWLRGDCLGRMLRGGAWNLDADYMRTTRRHNYDHDVRYYLHGFRVVRSLP</sequence>
<dbReference type="AlphaFoldDB" id="A0A6M0K1Y0"/>
<evidence type="ECO:0000256" key="2">
    <source>
        <dbReference type="SAM" id="SignalP"/>
    </source>
</evidence>
<dbReference type="Proteomes" id="UP000483379">
    <property type="component" value="Unassembled WGS sequence"/>
</dbReference>